<evidence type="ECO:0000256" key="1">
    <source>
        <dbReference type="SAM" id="Coils"/>
    </source>
</evidence>
<accession>W3XEH0</accession>
<dbReference type="Proteomes" id="UP000030651">
    <property type="component" value="Unassembled WGS sequence"/>
</dbReference>
<feature type="coiled-coil region" evidence="1">
    <location>
        <begin position="33"/>
        <end position="95"/>
    </location>
</feature>
<name>W3XEH0_PESFW</name>
<dbReference type="GeneID" id="19267452"/>
<protein>
    <submittedName>
        <fullName evidence="2">Uncharacterized protein</fullName>
    </submittedName>
</protein>
<gene>
    <name evidence="2" type="ORF">PFICI_02439</name>
</gene>
<dbReference type="HOGENOM" id="CLU_1023451_0_0_1"/>
<dbReference type="OrthoDB" id="4765429at2759"/>
<dbReference type="InParanoid" id="W3XEH0"/>
<keyword evidence="1" id="KW-0175">Coiled coil</keyword>
<keyword evidence="3" id="KW-1185">Reference proteome</keyword>
<sequence>MEETTLGPEARLRLKRAELLPNLYGPGYYESELQKKENEIQKLLNQVTKLQQETQELRREKVNQKLAEVKLGREKDKLTHTINMMECRYQKLEASTQTLIRQHQQLDTSKEMDLQQHQAQIHQLQKDGETQRQVIAAMEDDVDELKFKLQKEKQEFQWRLGAVASKALVESNERHVLRRERSRQNQRLKNQGEMVEHQTKYLEYLTNELNKSKAAQADLARQSDTNEGRVKGWKSAHASAMQRIDELTDQICKGVAEQKTPYEPSSLLRGER</sequence>
<dbReference type="KEGG" id="pfy:PFICI_02439"/>
<dbReference type="EMBL" id="KI912110">
    <property type="protein sequence ID" value="ETS84414.1"/>
    <property type="molecule type" value="Genomic_DNA"/>
</dbReference>
<proteinExistence type="predicted"/>
<reference evidence="3" key="1">
    <citation type="journal article" date="2015" name="BMC Genomics">
        <title>Genomic and transcriptomic analysis of the endophytic fungus Pestalotiopsis fici reveals its lifestyle and high potential for synthesis of natural products.</title>
        <authorList>
            <person name="Wang X."/>
            <person name="Zhang X."/>
            <person name="Liu L."/>
            <person name="Xiang M."/>
            <person name="Wang W."/>
            <person name="Sun X."/>
            <person name="Che Y."/>
            <person name="Guo L."/>
            <person name="Liu G."/>
            <person name="Guo L."/>
            <person name="Wang C."/>
            <person name="Yin W.B."/>
            <person name="Stadler M."/>
            <person name="Zhang X."/>
            <person name="Liu X."/>
        </authorList>
    </citation>
    <scope>NUCLEOTIDE SEQUENCE [LARGE SCALE GENOMIC DNA]</scope>
    <source>
        <strain evidence="3">W106-1 / CGMCC3.15140</strain>
    </source>
</reference>
<evidence type="ECO:0000313" key="2">
    <source>
        <dbReference type="EMBL" id="ETS84414.1"/>
    </source>
</evidence>
<organism evidence="2 3">
    <name type="scientific">Pestalotiopsis fici (strain W106-1 / CGMCC3.15140)</name>
    <dbReference type="NCBI Taxonomy" id="1229662"/>
    <lineage>
        <taxon>Eukaryota</taxon>
        <taxon>Fungi</taxon>
        <taxon>Dikarya</taxon>
        <taxon>Ascomycota</taxon>
        <taxon>Pezizomycotina</taxon>
        <taxon>Sordariomycetes</taxon>
        <taxon>Xylariomycetidae</taxon>
        <taxon>Amphisphaeriales</taxon>
        <taxon>Sporocadaceae</taxon>
        <taxon>Pestalotiopsis</taxon>
    </lineage>
</organism>
<dbReference type="AlphaFoldDB" id="W3XEH0"/>
<evidence type="ECO:0000313" key="3">
    <source>
        <dbReference type="Proteomes" id="UP000030651"/>
    </source>
</evidence>
<dbReference type="RefSeq" id="XP_007829211.1">
    <property type="nucleotide sequence ID" value="XM_007831020.1"/>
</dbReference>